<protein>
    <submittedName>
        <fullName evidence="14">TonB-dependent receptor</fullName>
    </submittedName>
</protein>
<feature type="domain" description="TonB-dependent receptor plug" evidence="13">
    <location>
        <begin position="144"/>
        <end position="222"/>
    </location>
</feature>
<feature type="domain" description="TonB-dependent receptor-like beta-barrel" evidence="12">
    <location>
        <begin position="284"/>
        <end position="756"/>
    </location>
</feature>
<sequence length="798" mass="89118">MRLFTYGLFWLGVFISVVGQAQSTRYTISGYVREAGSQEALIGVNIYLPGTTTGTTTNTYGFYSLTLPARDSVRVAYSFVGYETSSRSVRLRTNQRVDVSLAPGRELSEVEVRAAPQEKVSETAQMSAIDVPIAQIKKIPAFLGEKDVLKVLQLMPGVQKGSEGQTGIYVRGGGPDQNLIILDDAVVYNASHLFGFFSVFNGDAIKSVELIKGGFPARYGGRLSSVIELNMKDGNREKLHGEGGIGLIASRLTLEGPLTKSKKGSFLVSGRRTYLDVVGAPIIRAQTNGQTRAGYYFYDLNAKANYDLGPNDKLYLSGYFGRDRFYASDVQSATETGLGWGNATGTLRWNHLVSEKLFSNLSATFSDYKFQINSTERGAVDNQTYSLGYSSGIRDVSLKYDVDYYPSPQHAVRVGAQTTYHRFTPSAIVLQNALVNQYRQSVENIDVLESGVYAEDTWRPSERLRVNGGLRLSYYKHPDVGYLRPEPRLSAAYTLRPDLSLKASYALMNQYVHLLSNTGIGLPTDLWVPTTDRVRPQQSQQVAIGIAKDLPDRGLALTVEGYYKTMSNIINYKEGASFLLLNDPTSANNTRWEDNVTAGRGWSYGAEVLLQKKTGRLSGWVGYTLSWTQWQFADLNNGKPYYPRYDRRHDISVVGIYELNKRITLSGTWVYGTGNALTLPTGRYDAYRPGGSYANLSGGGQFGGLFQNSRVVDDYGTQKNSFRAEPYHRFDVAVQFHKQKKHHERTWEFSLYNAYNRRNPFFYRLESVAQTNGEPNKTVLVRYSVFPVVPSVSYSFKF</sequence>
<keyword evidence="15" id="KW-1185">Reference proteome</keyword>
<evidence type="ECO:0000256" key="8">
    <source>
        <dbReference type="ARBA" id="ARBA00023170"/>
    </source>
</evidence>
<dbReference type="Gene3D" id="2.40.170.20">
    <property type="entry name" value="TonB-dependent receptor, beta-barrel domain"/>
    <property type="match status" value="1"/>
</dbReference>
<dbReference type="InterPro" id="IPR012910">
    <property type="entry name" value="Plug_dom"/>
</dbReference>
<dbReference type="InterPro" id="IPR036942">
    <property type="entry name" value="Beta-barrel_TonB_sf"/>
</dbReference>
<accession>A0A7L5DHK7</accession>
<dbReference type="AlphaFoldDB" id="A0A7L5DHK7"/>
<dbReference type="RefSeq" id="WP_169549750.1">
    <property type="nucleotide sequence ID" value="NZ_CP051677.1"/>
</dbReference>
<dbReference type="PANTHER" id="PTHR30069:SF29">
    <property type="entry name" value="HEMOGLOBIN AND HEMOGLOBIN-HAPTOGLOBIN-BINDING PROTEIN 1-RELATED"/>
    <property type="match status" value="1"/>
</dbReference>
<dbReference type="Pfam" id="PF00593">
    <property type="entry name" value="TonB_dep_Rec_b-barrel"/>
    <property type="match status" value="1"/>
</dbReference>
<dbReference type="KEGG" id="srho:HH216_04720"/>
<dbReference type="InterPro" id="IPR008969">
    <property type="entry name" value="CarboxyPept-like_regulatory"/>
</dbReference>
<evidence type="ECO:0000256" key="1">
    <source>
        <dbReference type="ARBA" id="ARBA00004571"/>
    </source>
</evidence>
<dbReference type="SUPFAM" id="SSF56935">
    <property type="entry name" value="Porins"/>
    <property type="match status" value="1"/>
</dbReference>
<keyword evidence="8 14" id="KW-0675">Receptor</keyword>
<keyword evidence="6 11" id="KW-0798">TonB box</keyword>
<evidence type="ECO:0000313" key="15">
    <source>
        <dbReference type="Proteomes" id="UP000501128"/>
    </source>
</evidence>
<dbReference type="Proteomes" id="UP000501128">
    <property type="component" value="Chromosome"/>
</dbReference>
<evidence type="ECO:0000259" key="12">
    <source>
        <dbReference type="Pfam" id="PF00593"/>
    </source>
</evidence>
<name>A0A7L5DHK7_9BACT</name>
<keyword evidence="7 10" id="KW-0472">Membrane</keyword>
<evidence type="ECO:0000256" key="3">
    <source>
        <dbReference type="ARBA" id="ARBA00022452"/>
    </source>
</evidence>
<keyword evidence="4 10" id="KW-0812">Transmembrane</keyword>
<dbReference type="PROSITE" id="PS52016">
    <property type="entry name" value="TONB_DEPENDENT_REC_3"/>
    <property type="match status" value="1"/>
</dbReference>
<dbReference type="GO" id="GO:0009279">
    <property type="term" value="C:cell outer membrane"/>
    <property type="evidence" value="ECO:0007669"/>
    <property type="project" value="UniProtKB-SubCell"/>
</dbReference>
<keyword evidence="3 10" id="KW-1134">Transmembrane beta strand</keyword>
<dbReference type="GO" id="GO:0044718">
    <property type="term" value="P:siderophore transmembrane transport"/>
    <property type="evidence" value="ECO:0007669"/>
    <property type="project" value="TreeGrafter"/>
</dbReference>
<dbReference type="InterPro" id="IPR000531">
    <property type="entry name" value="Beta-barrel_TonB"/>
</dbReference>
<proteinExistence type="inferred from homology"/>
<dbReference type="InterPro" id="IPR039426">
    <property type="entry name" value="TonB-dep_rcpt-like"/>
</dbReference>
<dbReference type="EMBL" id="CP051677">
    <property type="protein sequence ID" value="QJD77806.1"/>
    <property type="molecule type" value="Genomic_DNA"/>
</dbReference>
<reference evidence="14 15" key="1">
    <citation type="submission" date="2020-04" db="EMBL/GenBank/DDBJ databases">
        <title>Genome sequencing of novel species.</title>
        <authorList>
            <person name="Heo J."/>
            <person name="Kim S.-J."/>
            <person name="Kim J.-S."/>
            <person name="Hong S.-B."/>
            <person name="Kwon S.-W."/>
        </authorList>
    </citation>
    <scope>NUCLEOTIDE SEQUENCE [LARGE SCALE GENOMIC DNA]</scope>
    <source>
        <strain evidence="14 15">CJU-R4</strain>
    </source>
</reference>
<dbReference type="Pfam" id="PF13715">
    <property type="entry name" value="CarbopepD_reg_2"/>
    <property type="match status" value="1"/>
</dbReference>
<comment type="subcellular location">
    <subcellularLocation>
        <location evidence="1 10">Cell outer membrane</location>
        <topology evidence="1 10">Multi-pass membrane protein</topology>
    </subcellularLocation>
</comment>
<gene>
    <name evidence="14" type="ORF">HH216_04720</name>
</gene>
<organism evidence="14 15">
    <name type="scientific">Spirosoma rhododendri</name>
    <dbReference type="NCBI Taxonomy" id="2728024"/>
    <lineage>
        <taxon>Bacteria</taxon>
        <taxon>Pseudomonadati</taxon>
        <taxon>Bacteroidota</taxon>
        <taxon>Cytophagia</taxon>
        <taxon>Cytophagales</taxon>
        <taxon>Cytophagaceae</taxon>
        <taxon>Spirosoma</taxon>
    </lineage>
</organism>
<comment type="similarity">
    <text evidence="10 11">Belongs to the TonB-dependent receptor family.</text>
</comment>
<keyword evidence="5" id="KW-0732">Signal</keyword>
<evidence type="ECO:0000256" key="4">
    <source>
        <dbReference type="ARBA" id="ARBA00022692"/>
    </source>
</evidence>
<dbReference type="InterPro" id="IPR037066">
    <property type="entry name" value="Plug_dom_sf"/>
</dbReference>
<evidence type="ECO:0000256" key="6">
    <source>
        <dbReference type="ARBA" id="ARBA00023077"/>
    </source>
</evidence>
<keyword evidence="2 10" id="KW-0813">Transport</keyword>
<dbReference type="Gene3D" id="2.60.40.1120">
    <property type="entry name" value="Carboxypeptidase-like, regulatory domain"/>
    <property type="match status" value="1"/>
</dbReference>
<evidence type="ECO:0000256" key="5">
    <source>
        <dbReference type="ARBA" id="ARBA00022729"/>
    </source>
</evidence>
<dbReference type="PANTHER" id="PTHR30069">
    <property type="entry name" value="TONB-DEPENDENT OUTER MEMBRANE RECEPTOR"/>
    <property type="match status" value="1"/>
</dbReference>
<dbReference type="SUPFAM" id="SSF49464">
    <property type="entry name" value="Carboxypeptidase regulatory domain-like"/>
    <property type="match status" value="1"/>
</dbReference>
<dbReference type="Gene3D" id="2.170.130.10">
    <property type="entry name" value="TonB-dependent receptor, plug domain"/>
    <property type="match status" value="1"/>
</dbReference>
<evidence type="ECO:0000256" key="7">
    <source>
        <dbReference type="ARBA" id="ARBA00023136"/>
    </source>
</evidence>
<dbReference type="GO" id="GO:0015344">
    <property type="term" value="F:siderophore uptake transmembrane transporter activity"/>
    <property type="evidence" value="ECO:0007669"/>
    <property type="project" value="TreeGrafter"/>
</dbReference>
<dbReference type="Pfam" id="PF07715">
    <property type="entry name" value="Plug"/>
    <property type="match status" value="1"/>
</dbReference>
<evidence type="ECO:0000256" key="11">
    <source>
        <dbReference type="RuleBase" id="RU003357"/>
    </source>
</evidence>
<evidence type="ECO:0000259" key="13">
    <source>
        <dbReference type="Pfam" id="PF07715"/>
    </source>
</evidence>
<evidence type="ECO:0000256" key="2">
    <source>
        <dbReference type="ARBA" id="ARBA00022448"/>
    </source>
</evidence>
<evidence type="ECO:0000256" key="9">
    <source>
        <dbReference type="ARBA" id="ARBA00023237"/>
    </source>
</evidence>
<keyword evidence="9 10" id="KW-0998">Cell outer membrane</keyword>
<evidence type="ECO:0000256" key="10">
    <source>
        <dbReference type="PROSITE-ProRule" id="PRU01360"/>
    </source>
</evidence>
<evidence type="ECO:0000313" key="14">
    <source>
        <dbReference type="EMBL" id="QJD77806.1"/>
    </source>
</evidence>